<accession>A0A9X3KJA6</accession>
<dbReference type="GeneID" id="79865117"/>
<name>A0A9X3KJA6_9HYPH</name>
<dbReference type="PANTHER" id="PTHR37943">
    <property type="entry name" value="PROTEIN VES"/>
    <property type="match status" value="1"/>
</dbReference>
<evidence type="ECO:0000313" key="1">
    <source>
        <dbReference type="EMBL" id="MCZ7912912.1"/>
    </source>
</evidence>
<evidence type="ECO:0000313" key="2">
    <source>
        <dbReference type="Proteomes" id="UP001151309"/>
    </source>
</evidence>
<dbReference type="InterPro" id="IPR014710">
    <property type="entry name" value="RmlC-like_jellyroll"/>
</dbReference>
<protein>
    <submittedName>
        <fullName evidence="1">HutD family protein</fullName>
    </submittedName>
</protein>
<sequence length="188" mass="20375">MRVLRSAQYKRTMWKNGKGETVEIAVSPPDASVDDFDWRISTATVALDGPFSTFDEVDRTLSVLTGEGIELAIAGEPATVCSQNSPPFTFRADVPTTARLVDGPISDLNVMSRRGRFGHRVARCRLDGELEVGSDVAVVFVIVMSGCALKNSGERLESLDALHLDRAEKVVLRANGPTTAFVVELLPL</sequence>
<dbReference type="Proteomes" id="UP001151309">
    <property type="component" value="Unassembled WGS sequence"/>
</dbReference>
<dbReference type="Gene3D" id="2.60.120.10">
    <property type="entry name" value="Jelly Rolls"/>
    <property type="match status" value="1"/>
</dbReference>
<dbReference type="CDD" id="cd20293">
    <property type="entry name" value="cupin_HutD_N"/>
    <property type="match status" value="1"/>
</dbReference>
<comment type="caution">
    <text evidence="1">The sequence shown here is derived from an EMBL/GenBank/DDBJ whole genome shotgun (WGS) entry which is preliminary data.</text>
</comment>
<dbReference type="AlphaFoldDB" id="A0A9X3KJA6"/>
<dbReference type="SUPFAM" id="SSF51182">
    <property type="entry name" value="RmlC-like cupins"/>
    <property type="match status" value="1"/>
</dbReference>
<reference evidence="1" key="1">
    <citation type="submission" date="2022-12" db="EMBL/GenBank/DDBJ databases">
        <title>Draft genome sequences of 22 rhizogenic Agrobacterium biovar 1 strains, the causative agent of hairy root disease.</title>
        <authorList>
            <person name="Kim N."/>
            <person name="Vargas P."/>
            <person name="Rediers H."/>
        </authorList>
    </citation>
    <scope>NUCLEOTIDE SEQUENCE</scope>
    <source>
        <strain evidence="1">ST07.17.026</strain>
    </source>
</reference>
<keyword evidence="2" id="KW-1185">Reference proteome</keyword>
<dbReference type="RefSeq" id="WP_012475936.1">
    <property type="nucleotide sequence ID" value="NZ_JAPZLT010000027.1"/>
</dbReference>
<organism evidence="1 2">
    <name type="scientific">Agrobacterium leguminum</name>
    <dbReference type="NCBI Taxonomy" id="2792015"/>
    <lineage>
        <taxon>Bacteria</taxon>
        <taxon>Pseudomonadati</taxon>
        <taxon>Pseudomonadota</taxon>
        <taxon>Alphaproteobacteria</taxon>
        <taxon>Hyphomicrobiales</taxon>
        <taxon>Rhizobiaceae</taxon>
        <taxon>Rhizobium/Agrobacterium group</taxon>
        <taxon>Agrobacterium</taxon>
    </lineage>
</organism>
<dbReference type="InterPro" id="IPR010282">
    <property type="entry name" value="Uncharacterised_HutD/Ves"/>
</dbReference>
<dbReference type="InterPro" id="IPR011051">
    <property type="entry name" value="RmlC_Cupin_sf"/>
</dbReference>
<dbReference type="Pfam" id="PF05962">
    <property type="entry name" value="HutD"/>
    <property type="match status" value="1"/>
</dbReference>
<proteinExistence type="predicted"/>
<dbReference type="PANTHER" id="PTHR37943:SF1">
    <property type="entry name" value="PROTEIN VES"/>
    <property type="match status" value="1"/>
</dbReference>
<gene>
    <name evidence="1" type="ORF">O9X94_26690</name>
</gene>
<dbReference type="EMBL" id="JAPZLT010000027">
    <property type="protein sequence ID" value="MCZ7912912.1"/>
    <property type="molecule type" value="Genomic_DNA"/>
</dbReference>